<keyword evidence="1" id="KW-1133">Transmembrane helix</keyword>
<feature type="transmembrane region" description="Helical" evidence="1">
    <location>
        <begin position="49"/>
        <end position="66"/>
    </location>
</feature>
<dbReference type="Proteomes" id="UP000199095">
    <property type="component" value="Unassembled WGS sequence"/>
</dbReference>
<dbReference type="EMBL" id="FOHJ01000013">
    <property type="protein sequence ID" value="SET97950.1"/>
    <property type="molecule type" value="Genomic_DNA"/>
</dbReference>
<accession>A0A1I0IMC6</accession>
<reference evidence="3" key="1">
    <citation type="submission" date="2016-10" db="EMBL/GenBank/DDBJ databases">
        <authorList>
            <person name="de Groot N.N."/>
        </authorList>
    </citation>
    <scope>NUCLEOTIDE SEQUENCE [LARGE SCALE GENOMIC DNA]</scope>
    <source>
        <strain evidence="3">CGMCC 1.3566</strain>
    </source>
</reference>
<organism evidence="3 4">
    <name type="scientific">Salinibacillus kushneri</name>
    <dbReference type="NCBI Taxonomy" id="237682"/>
    <lineage>
        <taxon>Bacteria</taxon>
        <taxon>Bacillati</taxon>
        <taxon>Bacillota</taxon>
        <taxon>Bacilli</taxon>
        <taxon>Bacillales</taxon>
        <taxon>Bacillaceae</taxon>
        <taxon>Salinibacillus</taxon>
    </lineage>
</organism>
<reference evidence="4" key="2">
    <citation type="submission" date="2016-10" db="EMBL/GenBank/DDBJ databases">
        <authorList>
            <person name="Varghese N."/>
            <person name="Submissions S."/>
        </authorList>
    </citation>
    <scope>NUCLEOTIDE SEQUENCE [LARGE SCALE GENOMIC DNA]</scope>
    <source>
        <strain evidence="4">CGMCC 1.3566</strain>
    </source>
</reference>
<protein>
    <submittedName>
        <fullName evidence="3">Uncharacterized protein</fullName>
    </submittedName>
</protein>
<evidence type="ECO:0000313" key="2">
    <source>
        <dbReference type="EMBL" id="SET94105.1"/>
    </source>
</evidence>
<sequence length="69" mass="7781">MSGSNRVKKLSLNKSIKRWISTFSGGISVIIIFNLVMGKSYMDEMKNDLVIIILLFIVQLVAALYTDKD</sequence>
<keyword evidence="1" id="KW-0472">Membrane</keyword>
<proteinExistence type="predicted"/>
<dbReference type="EMBL" id="FOHJ01000011">
    <property type="protein sequence ID" value="SET94105.1"/>
    <property type="molecule type" value="Genomic_DNA"/>
</dbReference>
<feature type="transmembrane region" description="Helical" evidence="1">
    <location>
        <begin position="20"/>
        <end position="37"/>
    </location>
</feature>
<gene>
    <name evidence="2" type="ORF">SAMN05421676_11198</name>
    <name evidence="3" type="ORF">SAMN05421676_1138</name>
</gene>
<keyword evidence="4" id="KW-1185">Reference proteome</keyword>
<dbReference type="AlphaFoldDB" id="A0A1I0IMC6"/>
<evidence type="ECO:0000313" key="4">
    <source>
        <dbReference type="Proteomes" id="UP000199095"/>
    </source>
</evidence>
<name>A0A1I0IMC6_9BACI</name>
<keyword evidence="1" id="KW-0812">Transmembrane</keyword>
<evidence type="ECO:0000256" key="1">
    <source>
        <dbReference type="SAM" id="Phobius"/>
    </source>
</evidence>
<dbReference type="STRING" id="237682.SAMN05421676_11198"/>
<evidence type="ECO:0000313" key="3">
    <source>
        <dbReference type="EMBL" id="SET97950.1"/>
    </source>
</evidence>